<feature type="domain" description="Trichohyalin-plectin-homology" evidence="4">
    <location>
        <begin position="133"/>
        <end position="404"/>
    </location>
</feature>
<comment type="caution">
    <text evidence="5">The sequence shown here is derived from an EMBL/GenBank/DDBJ whole genome shotgun (WGS) entry which is preliminary data.</text>
</comment>
<accession>A0A498MU23</accession>
<feature type="compositionally biased region" description="Basic and acidic residues" evidence="3">
    <location>
        <begin position="211"/>
        <end position="225"/>
    </location>
</feature>
<dbReference type="Proteomes" id="UP000290572">
    <property type="component" value="Unassembled WGS sequence"/>
</dbReference>
<organism evidence="5 6">
    <name type="scientific">Labeo rohita</name>
    <name type="common">Indian major carp</name>
    <name type="synonym">Cyprinus rohita</name>
    <dbReference type="NCBI Taxonomy" id="84645"/>
    <lineage>
        <taxon>Eukaryota</taxon>
        <taxon>Metazoa</taxon>
        <taxon>Chordata</taxon>
        <taxon>Craniata</taxon>
        <taxon>Vertebrata</taxon>
        <taxon>Euteleostomi</taxon>
        <taxon>Actinopterygii</taxon>
        <taxon>Neopterygii</taxon>
        <taxon>Teleostei</taxon>
        <taxon>Ostariophysi</taxon>
        <taxon>Cypriniformes</taxon>
        <taxon>Cyprinidae</taxon>
        <taxon>Labeoninae</taxon>
        <taxon>Labeonini</taxon>
        <taxon>Labeo</taxon>
    </lineage>
</organism>
<reference evidence="5 6" key="1">
    <citation type="submission" date="2018-03" db="EMBL/GenBank/DDBJ databases">
        <title>Draft genome sequence of Rohu Carp (Labeo rohita).</title>
        <authorList>
            <person name="Das P."/>
            <person name="Kushwaha B."/>
            <person name="Joshi C.G."/>
            <person name="Kumar D."/>
            <person name="Nagpure N.S."/>
            <person name="Sahoo L."/>
            <person name="Das S.P."/>
            <person name="Bit A."/>
            <person name="Patnaik S."/>
            <person name="Meher P.K."/>
            <person name="Jayasankar P."/>
            <person name="Koringa P.G."/>
            <person name="Patel N.V."/>
            <person name="Hinsu A.T."/>
            <person name="Kumar R."/>
            <person name="Pandey M."/>
            <person name="Agarwal S."/>
            <person name="Srivastava S."/>
            <person name="Singh M."/>
            <person name="Iquebal M.A."/>
            <person name="Jaiswal S."/>
            <person name="Angadi U.B."/>
            <person name="Kumar N."/>
            <person name="Raza M."/>
            <person name="Shah T.M."/>
            <person name="Rai A."/>
            <person name="Jena J.K."/>
        </authorList>
    </citation>
    <scope>NUCLEOTIDE SEQUENCE [LARGE SCALE GENOMIC DNA]</scope>
    <source>
        <strain evidence="5">DASCIFA01</strain>
        <tissue evidence="5">Testis</tissue>
    </source>
</reference>
<evidence type="ECO:0000256" key="3">
    <source>
        <dbReference type="SAM" id="MobiDB-lite"/>
    </source>
</evidence>
<dbReference type="AlphaFoldDB" id="A0A498MU23"/>
<dbReference type="STRING" id="84645.A0A498MU23"/>
<evidence type="ECO:0000313" key="5">
    <source>
        <dbReference type="EMBL" id="RXN23232.1"/>
    </source>
</evidence>
<evidence type="ECO:0000313" key="6">
    <source>
        <dbReference type="Proteomes" id="UP000290572"/>
    </source>
</evidence>
<dbReference type="InterPro" id="IPR039986">
    <property type="entry name" value="CFAP210"/>
</dbReference>
<keyword evidence="6" id="KW-1185">Reference proteome</keyword>
<feature type="region of interest" description="Disordered" evidence="3">
    <location>
        <begin position="206"/>
        <end position="225"/>
    </location>
</feature>
<dbReference type="InterPro" id="IPR043597">
    <property type="entry name" value="TPH_dom"/>
</dbReference>
<dbReference type="EMBL" id="QBIY01012564">
    <property type="protein sequence ID" value="RXN23232.1"/>
    <property type="molecule type" value="Genomic_DNA"/>
</dbReference>
<dbReference type="PANTHER" id="PTHR28663">
    <property type="entry name" value="COILED-COIL DOMAIN-CONTAINING PROTEIN 173"/>
    <property type="match status" value="1"/>
</dbReference>
<evidence type="ECO:0000259" key="4">
    <source>
        <dbReference type="Pfam" id="PF13868"/>
    </source>
</evidence>
<dbReference type="GO" id="GO:0005879">
    <property type="term" value="C:axonemal microtubule"/>
    <property type="evidence" value="ECO:0007669"/>
    <property type="project" value="TreeGrafter"/>
</dbReference>
<keyword evidence="1 2" id="KW-0175">Coiled coil</keyword>
<feature type="coiled-coil region" evidence="2">
    <location>
        <begin position="272"/>
        <end position="361"/>
    </location>
</feature>
<protein>
    <submittedName>
        <fullName evidence="5">Coiled-coil domain-containing protein 173</fullName>
    </submittedName>
</protein>
<evidence type="ECO:0000256" key="2">
    <source>
        <dbReference type="SAM" id="Coils"/>
    </source>
</evidence>
<dbReference type="Pfam" id="PF13868">
    <property type="entry name" value="TPH"/>
    <property type="match status" value="1"/>
</dbReference>
<dbReference type="PANTHER" id="PTHR28663:SF1">
    <property type="entry name" value="CILIA- AND FLAGELLA- ASSOCIATED PROTEIN 210"/>
    <property type="match status" value="1"/>
</dbReference>
<feature type="region of interest" description="Disordered" evidence="3">
    <location>
        <begin position="1"/>
        <end position="23"/>
    </location>
</feature>
<evidence type="ECO:0000256" key="1">
    <source>
        <dbReference type="ARBA" id="ARBA00023054"/>
    </source>
</evidence>
<proteinExistence type="predicted"/>
<name>A0A498MU23_LABRO</name>
<gene>
    <name evidence="5" type="ORF">ROHU_023047</name>
</gene>
<feature type="coiled-coil region" evidence="2">
    <location>
        <begin position="83"/>
        <end position="130"/>
    </location>
</feature>
<sequence>MPSGVVQYGRRKGSSKQVVSSDVEKTEADLRQMVVLSKSEWQRLQDSVDGINQHNRSVIAAAEQRKALHMRSKELVKHWSNTIAGQRQKKLEAKKIREAIEEEERKQIDIEEAKYQAQMRKEAIEKAKTQQYYQTDRVKGFHSALLLAEVLKEREAQIELKHMKQNASKDIDRDILAEMACREEQAIQQEQQKAIQRKQDQLTTAESLKQQIKDHDMKKEQERQEVKREAEEIERLRDLHLWEQSMNERKRQEEKRGAMKAHQNYLTNREMMKATEAQRQEEEEEKRKQLAKHKEKVMKMRKEKQEEMFRETIIQKLAVQKQQQISNEEEIIAKAVAEREAKQAREQREKEEKHAAMLNSIAAHRESMAEKRARHHRTKKDDKDFVVRNTALIVEEENQFQNYAKQVIETAGKAGRNTYPLLKAAREGIGGGLGPVFGGLRPSYLVHDESGVQMPSYVSGTTQNIKELNENPDIQQSKKRLGFTW</sequence>